<dbReference type="InterPro" id="IPR001509">
    <property type="entry name" value="Epimerase_deHydtase"/>
</dbReference>
<dbReference type="SUPFAM" id="SSF51735">
    <property type="entry name" value="NAD(P)-binding Rossmann-fold domains"/>
    <property type="match status" value="1"/>
</dbReference>
<dbReference type="Pfam" id="PF01370">
    <property type="entry name" value="Epimerase"/>
    <property type="match status" value="1"/>
</dbReference>
<gene>
    <name evidence="2" type="ORF">J41TS12_08860</name>
</gene>
<accession>A0A920CDX8</accession>
<reference evidence="2 3" key="1">
    <citation type="submission" date="2021-03" db="EMBL/GenBank/DDBJ databases">
        <title>Antimicrobial resistance genes in bacteria isolated from Japanese honey, and their potential for conferring macrolide and lincosamide resistance in the American foulbrood pathogen Paenibacillus larvae.</title>
        <authorList>
            <person name="Okamoto M."/>
            <person name="Kumagai M."/>
            <person name="Kanamori H."/>
            <person name="Takamatsu D."/>
        </authorList>
    </citation>
    <scope>NUCLEOTIDE SEQUENCE [LARGE SCALE GENOMIC DNA]</scope>
    <source>
        <strain evidence="2 3">J41TS12</strain>
    </source>
</reference>
<dbReference type="InterPro" id="IPR036291">
    <property type="entry name" value="NAD(P)-bd_dom_sf"/>
</dbReference>
<keyword evidence="3" id="KW-1185">Reference proteome</keyword>
<evidence type="ECO:0000313" key="3">
    <source>
        <dbReference type="Proteomes" id="UP000681162"/>
    </source>
</evidence>
<dbReference type="EMBL" id="BORR01000003">
    <property type="protein sequence ID" value="GIO36025.1"/>
    <property type="molecule type" value="Genomic_DNA"/>
</dbReference>
<dbReference type="Gene3D" id="3.40.50.720">
    <property type="entry name" value="NAD(P)-binding Rossmann-like Domain"/>
    <property type="match status" value="1"/>
</dbReference>
<evidence type="ECO:0000313" key="2">
    <source>
        <dbReference type="EMBL" id="GIO36025.1"/>
    </source>
</evidence>
<organism evidence="2 3">
    <name type="scientific">Paenibacillus antibioticophila</name>
    <dbReference type="NCBI Taxonomy" id="1274374"/>
    <lineage>
        <taxon>Bacteria</taxon>
        <taxon>Bacillati</taxon>
        <taxon>Bacillota</taxon>
        <taxon>Bacilli</taxon>
        <taxon>Bacillales</taxon>
        <taxon>Paenibacillaceae</taxon>
        <taxon>Paenibacillus</taxon>
    </lineage>
</organism>
<comment type="caution">
    <text evidence="2">The sequence shown here is derived from an EMBL/GenBank/DDBJ whole genome shotgun (WGS) entry which is preliminary data.</text>
</comment>
<name>A0A920CDX8_9BACL</name>
<dbReference type="Proteomes" id="UP000681162">
    <property type="component" value="Unassembled WGS sequence"/>
</dbReference>
<feature type="domain" description="NAD-dependent epimerase/dehydratase" evidence="1">
    <location>
        <begin position="4"/>
        <end position="71"/>
    </location>
</feature>
<evidence type="ECO:0000259" key="1">
    <source>
        <dbReference type="Pfam" id="PF01370"/>
    </source>
</evidence>
<proteinExistence type="predicted"/>
<sequence>MGKVLILGGTKYFGKRLVELLHAEGRHEITVATRGITGAEFDKDVRRITVDRTDADSLGKAAAADSWDIVYDNICFSPNEALIAVDAFEGRAGRYVLTSTLSVYGLGSSPLREEDMNPFNYPWAAAGQGELEYGEGKRQAEAVFFQKAAFPVAAMRIPIVLGPDDYTRRLHFHVEHVKHQLPIVMPNPSAEMSFISSAETAEFLQWLGSSGIVGPVNACSEGRIALSRMMEWIEEATGKKANLVAEGDTEHHSPFGIPSSWTMDTSKAAAGGYRFSQTADWLPELIADIAAGRA</sequence>
<dbReference type="RefSeq" id="WP_212938410.1">
    <property type="nucleotide sequence ID" value="NZ_BORR01000003.1"/>
</dbReference>
<protein>
    <submittedName>
        <fullName evidence="2">NAD dependent epimerase/dehydratase</fullName>
    </submittedName>
</protein>
<dbReference type="AlphaFoldDB" id="A0A920CDX8"/>